<reference evidence="2 3" key="1">
    <citation type="journal article" date="2017" name="Genome Biol.">
        <title>New reference genome sequences of hot pepper reveal the massive evolution of plant disease-resistance genes by retroduplication.</title>
        <authorList>
            <person name="Kim S."/>
            <person name="Park J."/>
            <person name="Yeom S.I."/>
            <person name="Kim Y.M."/>
            <person name="Seo E."/>
            <person name="Kim K.T."/>
            <person name="Kim M.S."/>
            <person name="Lee J.M."/>
            <person name="Cheong K."/>
            <person name="Shin H.S."/>
            <person name="Kim S.B."/>
            <person name="Han K."/>
            <person name="Lee J."/>
            <person name="Park M."/>
            <person name="Lee H.A."/>
            <person name="Lee H.Y."/>
            <person name="Lee Y."/>
            <person name="Oh S."/>
            <person name="Lee J.H."/>
            <person name="Choi E."/>
            <person name="Choi E."/>
            <person name="Lee S.E."/>
            <person name="Jeon J."/>
            <person name="Kim H."/>
            <person name="Choi G."/>
            <person name="Song H."/>
            <person name="Lee J."/>
            <person name="Lee S.C."/>
            <person name="Kwon J.K."/>
            <person name="Lee H.Y."/>
            <person name="Koo N."/>
            <person name="Hong Y."/>
            <person name="Kim R.W."/>
            <person name="Kang W.H."/>
            <person name="Huh J.H."/>
            <person name="Kang B.C."/>
            <person name="Yang T.J."/>
            <person name="Lee Y.H."/>
            <person name="Bennetzen J.L."/>
            <person name="Choi D."/>
        </authorList>
    </citation>
    <scope>NUCLEOTIDE SEQUENCE [LARGE SCALE GENOMIC DNA]</scope>
    <source>
        <strain evidence="3">cv. PBC81</strain>
    </source>
</reference>
<dbReference type="EMBL" id="MLFT02000005">
    <property type="protein sequence ID" value="PHT47751.1"/>
    <property type="molecule type" value="Genomic_DNA"/>
</dbReference>
<keyword evidence="3" id="KW-1185">Reference proteome</keyword>
<dbReference type="PANTHER" id="PTHR10426">
    <property type="entry name" value="STRICTOSIDINE SYNTHASE-RELATED"/>
    <property type="match status" value="1"/>
</dbReference>
<evidence type="ECO:0000313" key="2">
    <source>
        <dbReference type="EMBL" id="PHT47751.1"/>
    </source>
</evidence>
<evidence type="ECO:0000313" key="3">
    <source>
        <dbReference type="Proteomes" id="UP000224567"/>
    </source>
</evidence>
<sequence length="136" mass="15299">METVSIRKTVLLVQIWFMLNASPHIAHCQFPAFSKLQLSLRTIGPESAAFDRKGGGPYTDNIKRTVLGDFWVAIANTKQHATFSIGQRINQLGEVVETRDFTDQYNSPNGISEVQEHNDKLYVGSLDQNFIGVFRV</sequence>
<gene>
    <name evidence="2" type="ORF">CQW23_11959</name>
</gene>
<protein>
    <submittedName>
        <fullName evidence="2">Uncharacterized protein</fullName>
    </submittedName>
</protein>
<dbReference type="OrthoDB" id="1747793at2759"/>
<dbReference type="GO" id="GO:0012505">
    <property type="term" value="C:endomembrane system"/>
    <property type="evidence" value="ECO:0007669"/>
    <property type="project" value="TreeGrafter"/>
</dbReference>
<reference evidence="3" key="2">
    <citation type="journal article" date="2017" name="J. Anim. Genet.">
        <title>Multiple reference genome sequences of hot pepper reveal the massive evolution of plant disease resistance genes by retroduplication.</title>
        <authorList>
            <person name="Kim S."/>
            <person name="Park J."/>
            <person name="Yeom S.-I."/>
            <person name="Kim Y.-M."/>
            <person name="Seo E."/>
            <person name="Kim K.-T."/>
            <person name="Kim M.-S."/>
            <person name="Lee J.M."/>
            <person name="Cheong K."/>
            <person name="Shin H.-S."/>
            <person name="Kim S.-B."/>
            <person name="Han K."/>
            <person name="Lee J."/>
            <person name="Park M."/>
            <person name="Lee H.-A."/>
            <person name="Lee H.-Y."/>
            <person name="Lee Y."/>
            <person name="Oh S."/>
            <person name="Lee J.H."/>
            <person name="Choi E."/>
            <person name="Choi E."/>
            <person name="Lee S.E."/>
            <person name="Jeon J."/>
            <person name="Kim H."/>
            <person name="Choi G."/>
            <person name="Song H."/>
            <person name="Lee J."/>
            <person name="Lee S.-C."/>
            <person name="Kwon J.-K."/>
            <person name="Lee H.-Y."/>
            <person name="Koo N."/>
            <person name="Hong Y."/>
            <person name="Kim R.W."/>
            <person name="Kang W.-H."/>
            <person name="Huh J.H."/>
            <person name="Kang B.-C."/>
            <person name="Yang T.-J."/>
            <person name="Lee Y.-H."/>
            <person name="Bennetzen J.L."/>
            <person name="Choi D."/>
        </authorList>
    </citation>
    <scope>NUCLEOTIDE SEQUENCE [LARGE SCALE GENOMIC DNA]</scope>
    <source>
        <strain evidence="3">cv. PBC81</strain>
    </source>
</reference>
<dbReference type="InterPro" id="IPR011042">
    <property type="entry name" value="6-blade_b-propeller_TolB-like"/>
</dbReference>
<dbReference type="GO" id="GO:0016787">
    <property type="term" value="F:hydrolase activity"/>
    <property type="evidence" value="ECO:0007669"/>
    <property type="project" value="TreeGrafter"/>
</dbReference>
<organism evidence="2 3">
    <name type="scientific">Capsicum baccatum</name>
    <name type="common">Peruvian pepper</name>
    <dbReference type="NCBI Taxonomy" id="33114"/>
    <lineage>
        <taxon>Eukaryota</taxon>
        <taxon>Viridiplantae</taxon>
        <taxon>Streptophyta</taxon>
        <taxon>Embryophyta</taxon>
        <taxon>Tracheophyta</taxon>
        <taxon>Spermatophyta</taxon>
        <taxon>Magnoliopsida</taxon>
        <taxon>eudicotyledons</taxon>
        <taxon>Gunneridae</taxon>
        <taxon>Pentapetalae</taxon>
        <taxon>asterids</taxon>
        <taxon>lamiids</taxon>
        <taxon>Solanales</taxon>
        <taxon>Solanaceae</taxon>
        <taxon>Solanoideae</taxon>
        <taxon>Capsiceae</taxon>
        <taxon>Capsicum</taxon>
    </lineage>
</organism>
<accession>A0A2G2WRD3</accession>
<proteinExistence type="predicted"/>
<dbReference type="Gene3D" id="2.120.10.30">
    <property type="entry name" value="TolB, C-terminal domain"/>
    <property type="match status" value="1"/>
</dbReference>
<dbReference type="PANTHER" id="PTHR10426:SF100">
    <property type="entry name" value="STRICTOSIDINE SYNTHASE CONSERVED REGION DOMAIN-CONTAINING PROTEIN"/>
    <property type="match status" value="1"/>
</dbReference>
<name>A0A2G2WRD3_CAPBA</name>
<comment type="caution">
    <text evidence="2">The sequence shown here is derived from an EMBL/GenBank/DDBJ whole genome shotgun (WGS) entry which is preliminary data.</text>
</comment>
<dbReference type="STRING" id="33114.A0A2G2WRD3"/>
<evidence type="ECO:0000256" key="1">
    <source>
        <dbReference type="SAM" id="SignalP"/>
    </source>
</evidence>
<keyword evidence="1" id="KW-0732">Signal</keyword>
<feature type="chain" id="PRO_5013780689" evidence="1">
    <location>
        <begin position="29"/>
        <end position="136"/>
    </location>
</feature>
<dbReference type="AlphaFoldDB" id="A0A2G2WRD3"/>
<feature type="signal peptide" evidence="1">
    <location>
        <begin position="1"/>
        <end position="28"/>
    </location>
</feature>
<dbReference type="Proteomes" id="UP000224567">
    <property type="component" value="Unassembled WGS sequence"/>
</dbReference>